<accession>A0ACB9WGJ5</accession>
<keyword evidence="2" id="KW-1185">Reference proteome</keyword>
<dbReference type="Proteomes" id="UP001057452">
    <property type="component" value="Chromosome 16"/>
</dbReference>
<gene>
    <name evidence="1" type="ORF">KUCAC02_014866</name>
</gene>
<dbReference type="EMBL" id="CM043800">
    <property type="protein sequence ID" value="KAI4812009.1"/>
    <property type="molecule type" value="Genomic_DNA"/>
</dbReference>
<reference evidence="1" key="1">
    <citation type="submission" date="2022-05" db="EMBL/GenBank/DDBJ databases">
        <title>Chromosome-level genome of Chaenocephalus aceratus.</title>
        <authorList>
            <person name="Park H."/>
        </authorList>
    </citation>
    <scope>NUCLEOTIDE SEQUENCE</scope>
    <source>
        <strain evidence="1">KU_202001</strain>
    </source>
</reference>
<organism evidence="1 2">
    <name type="scientific">Chaenocephalus aceratus</name>
    <name type="common">Blackfin icefish</name>
    <name type="synonym">Chaenichthys aceratus</name>
    <dbReference type="NCBI Taxonomy" id="36190"/>
    <lineage>
        <taxon>Eukaryota</taxon>
        <taxon>Metazoa</taxon>
        <taxon>Chordata</taxon>
        <taxon>Craniata</taxon>
        <taxon>Vertebrata</taxon>
        <taxon>Euteleostomi</taxon>
        <taxon>Actinopterygii</taxon>
        <taxon>Neopterygii</taxon>
        <taxon>Teleostei</taxon>
        <taxon>Neoteleostei</taxon>
        <taxon>Acanthomorphata</taxon>
        <taxon>Eupercaria</taxon>
        <taxon>Perciformes</taxon>
        <taxon>Notothenioidei</taxon>
        <taxon>Channichthyidae</taxon>
        <taxon>Chaenocephalus</taxon>
    </lineage>
</organism>
<proteinExistence type="predicted"/>
<name>A0ACB9WGJ5_CHAAC</name>
<sequence length="76" mass="8595">MGTKRPSCTPFDTKLNTSETQASARWKNLPRSKSKASNDCPVGERERQQPGGRQEEGTRGRENEGQNEIQRYGSKR</sequence>
<protein>
    <submittedName>
        <fullName evidence="1">Uncharacterized protein</fullName>
    </submittedName>
</protein>
<evidence type="ECO:0000313" key="2">
    <source>
        <dbReference type="Proteomes" id="UP001057452"/>
    </source>
</evidence>
<evidence type="ECO:0000313" key="1">
    <source>
        <dbReference type="EMBL" id="KAI4812009.1"/>
    </source>
</evidence>
<comment type="caution">
    <text evidence="1">The sequence shown here is derived from an EMBL/GenBank/DDBJ whole genome shotgun (WGS) entry which is preliminary data.</text>
</comment>